<dbReference type="GO" id="GO:0007179">
    <property type="term" value="P:transforming growth factor beta receptor signaling pathway"/>
    <property type="evidence" value="ECO:0007669"/>
    <property type="project" value="TreeGrafter"/>
</dbReference>
<keyword evidence="2" id="KW-0723">Serine/threonine-protein kinase</keyword>
<evidence type="ECO:0000256" key="8">
    <source>
        <dbReference type="ARBA" id="ARBA00022989"/>
    </source>
</evidence>
<dbReference type="PANTHER" id="PTHR23255">
    <property type="entry name" value="TRANSFORMING GROWTH FACTOR-BETA RECEPTOR TYPE I AND II"/>
    <property type="match status" value="1"/>
</dbReference>
<evidence type="ECO:0000256" key="3">
    <source>
        <dbReference type="ARBA" id="ARBA00022679"/>
    </source>
</evidence>
<keyword evidence="13" id="KW-1185">Reference proteome</keyword>
<keyword evidence="5" id="KW-0547">Nucleotide-binding</keyword>
<dbReference type="OrthoDB" id="69842at2759"/>
<comment type="caution">
    <text evidence="12">The sequence shown here is derived from an EMBL/GenBank/DDBJ whole genome shotgun (WGS) entry which is preliminary data.</text>
</comment>
<sequence>MNTNTAFGSLHRNGEHCIGRSGIVEEYKPPFYDLVPNDPSFEDMRKVVCVEQQKPFLPNRRPQQHHDDQQNGGEQETPEGIVYPQVPPTLWKRYK</sequence>
<gene>
    <name evidence="12" type="primary">ACVR1_1</name>
    <name evidence="12" type="ORF">EYF80_038704</name>
</gene>
<protein>
    <submittedName>
        <fullName evidence="12">Activin receptor type-1</fullName>
    </submittedName>
</protein>
<evidence type="ECO:0000256" key="2">
    <source>
        <dbReference type="ARBA" id="ARBA00022527"/>
    </source>
</evidence>
<evidence type="ECO:0000256" key="4">
    <source>
        <dbReference type="ARBA" id="ARBA00022692"/>
    </source>
</evidence>
<keyword evidence="9" id="KW-0472">Membrane</keyword>
<dbReference type="AlphaFoldDB" id="A0A4Z2GBV3"/>
<reference evidence="12 13" key="1">
    <citation type="submission" date="2019-03" db="EMBL/GenBank/DDBJ databases">
        <title>First draft genome of Liparis tanakae, snailfish: a comprehensive survey of snailfish specific genes.</title>
        <authorList>
            <person name="Kim W."/>
            <person name="Song I."/>
            <person name="Jeong J.-H."/>
            <person name="Kim D."/>
            <person name="Kim S."/>
            <person name="Ryu S."/>
            <person name="Song J.Y."/>
            <person name="Lee S.K."/>
        </authorList>
    </citation>
    <scope>NUCLEOTIDE SEQUENCE [LARGE SCALE GENOMIC DNA]</scope>
    <source>
        <tissue evidence="12">Muscle</tissue>
    </source>
</reference>
<organism evidence="12 13">
    <name type="scientific">Liparis tanakae</name>
    <name type="common">Tanaka's snailfish</name>
    <dbReference type="NCBI Taxonomy" id="230148"/>
    <lineage>
        <taxon>Eukaryota</taxon>
        <taxon>Metazoa</taxon>
        <taxon>Chordata</taxon>
        <taxon>Craniata</taxon>
        <taxon>Vertebrata</taxon>
        <taxon>Euteleostomi</taxon>
        <taxon>Actinopterygii</taxon>
        <taxon>Neopterygii</taxon>
        <taxon>Teleostei</taxon>
        <taxon>Neoteleostei</taxon>
        <taxon>Acanthomorphata</taxon>
        <taxon>Eupercaria</taxon>
        <taxon>Perciformes</taxon>
        <taxon>Cottioidei</taxon>
        <taxon>Cottales</taxon>
        <taxon>Liparidae</taxon>
        <taxon>Liparis</taxon>
    </lineage>
</organism>
<dbReference type="InterPro" id="IPR000333">
    <property type="entry name" value="TGFB_receptor"/>
</dbReference>
<name>A0A4Z2GBV3_9TELE</name>
<dbReference type="Gene3D" id="1.10.510.10">
    <property type="entry name" value="Transferase(Phosphotransferase) domain 1"/>
    <property type="match status" value="1"/>
</dbReference>
<dbReference type="PANTHER" id="PTHR23255:SF96">
    <property type="entry name" value="RECEPTOR PROTEIN SERINE_THREONINE KINASE"/>
    <property type="match status" value="1"/>
</dbReference>
<dbReference type="Proteomes" id="UP000314294">
    <property type="component" value="Unassembled WGS sequence"/>
</dbReference>
<keyword evidence="6" id="KW-0418">Kinase</keyword>
<evidence type="ECO:0000256" key="1">
    <source>
        <dbReference type="ARBA" id="ARBA00004167"/>
    </source>
</evidence>
<comment type="subcellular location">
    <subcellularLocation>
        <location evidence="1">Membrane</location>
        <topology evidence="1">Single-pass membrane protein</topology>
    </subcellularLocation>
</comment>
<keyword evidence="8" id="KW-1133">Transmembrane helix</keyword>
<feature type="region of interest" description="Disordered" evidence="11">
    <location>
        <begin position="53"/>
        <end position="95"/>
    </location>
</feature>
<evidence type="ECO:0000256" key="9">
    <source>
        <dbReference type="ARBA" id="ARBA00023136"/>
    </source>
</evidence>
<proteinExistence type="predicted"/>
<dbReference type="GO" id="GO:0007507">
    <property type="term" value="P:heart development"/>
    <property type="evidence" value="ECO:0007669"/>
    <property type="project" value="TreeGrafter"/>
</dbReference>
<dbReference type="GO" id="GO:0004675">
    <property type="term" value="F:transmembrane receptor protein serine/threonine kinase activity"/>
    <property type="evidence" value="ECO:0007669"/>
    <property type="project" value="InterPro"/>
</dbReference>
<dbReference type="EMBL" id="SRLO01000595">
    <property type="protein sequence ID" value="TNN51068.1"/>
    <property type="molecule type" value="Genomic_DNA"/>
</dbReference>
<evidence type="ECO:0000313" key="13">
    <source>
        <dbReference type="Proteomes" id="UP000314294"/>
    </source>
</evidence>
<keyword evidence="4" id="KW-0812">Transmembrane</keyword>
<evidence type="ECO:0000313" key="12">
    <source>
        <dbReference type="EMBL" id="TNN51068.1"/>
    </source>
</evidence>
<evidence type="ECO:0000256" key="11">
    <source>
        <dbReference type="SAM" id="MobiDB-lite"/>
    </source>
</evidence>
<evidence type="ECO:0000256" key="5">
    <source>
        <dbReference type="ARBA" id="ARBA00022741"/>
    </source>
</evidence>
<dbReference type="GO" id="GO:0005524">
    <property type="term" value="F:ATP binding"/>
    <property type="evidence" value="ECO:0007669"/>
    <property type="project" value="UniProtKB-KW"/>
</dbReference>
<keyword evidence="10 12" id="KW-0675">Receptor</keyword>
<evidence type="ECO:0000256" key="6">
    <source>
        <dbReference type="ARBA" id="ARBA00022777"/>
    </source>
</evidence>
<evidence type="ECO:0000256" key="10">
    <source>
        <dbReference type="ARBA" id="ARBA00023170"/>
    </source>
</evidence>
<evidence type="ECO:0000256" key="7">
    <source>
        <dbReference type="ARBA" id="ARBA00022840"/>
    </source>
</evidence>
<keyword evidence="3" id="KW-0808">Transferase</keyword>
<accession>A0A4Z2GBV3</accession>
<keyword evidence="7" id="KW-0067">ATP-binding</keyword>
<dbReference type="GO" id="GO:0070724">
    <property type="term" value="C:BMP receptor complex"/>
    <property type="evidence" value="ECO:0007669"/>
    <property type="project" value="TreeGrafter"/>
</dbReference>